<dbReference type="InterPro" id="IPR008503">
    <property type="entry name" value="Asp_endopeptidase"/>
</dbReference>
<dbReference type="OrthoDB" id="5819749at2"/>
<comment type="caution">
    <text evidence="3">The sequence shown here is derived from an EMBL/GenBank/DDBJ whole genome shotgun (WGS) entry which is preliminary data.</text>
</comment>
<feature type="domain" description="Retropepsin-like aspartic endopeptidase" evidence="2">
    <location>
        <begin position="23"/>
        <end position="147"/>
    </location>
</feature>
<proteinExistence type="predicted"/>
<dbReference type="AlphaFoldDB" id="A0A4U1BCP2"/>
<dbReference type="PANTHER" id="PTHR38037:SF2">
    <property type="entry name" value="ATP-DEPENDENT ZINC PROTEASE DOMAIN-CONTAINING PROTEIN-RELATED"/>
    <property type="match status" value="1"/>
</dbReference>
<dbReference type="Gene3D" id="2.40.70.10">
    <property type="entry name" value="Acid Proteases"/>
    <property type="match status" value="1"/>
</dbReference>
<evidence type="ECO:0000256" key="1">
    <source>
        <dbReference type="SAM" id="SignalP"/>
    </source>
</evidence>
<evidence type="ECO:0000259" key="2">
    <source>
        <dbReference type="Pfam" id="PF05618"/>
    </source>
</evidence>
<dbReference type="Pfam" id="PF05618">
    <property type="entry name" value="Zn_protease"/>
    <property type="match status" value="1"/>
</dbReference>
<protein>
    <recommendedName>
        <fullName evidence="2">Retropepsin-like aspartic endopeptidase domain-containing protein</fullName>
    </recommendedName>
</protein>
<feature type="chain" id="PRO_5020362356" description="Retropepsin-like aspartic endopeptidase domain-containing protein" evidence="1">
    <location>
        <begin position="20"/>
        <end position="152"/>
    </location>
</feature>
<keyword evidence="1" id="KW-0732">Signal</keyword>
<dbReference type="SUPFAM" id="SSF50630">
    <property type="entry name" value="Acid proteases"/>
    <property type="match status" value="1"/>
</dbReference>
<name>A0A4U1BCP2_9GAMM</name>
<reference evidence="3 4" key="1">
    <citation type="submission" date="2019-04" db="EMBL/GenBank/DDBJ databases">
        <authorList>
            <person name="Hwang J.C."/>
        </authorList>
    </citation>
    <scope>NUCLEOTIDE SEQUENCE [LARGE SCALE GENOMIC DNA]</scope>
    <source>
        <strain evidence="3 4">IMCC35001</strain>
    </source>
</reference>
<dbReference type="EMBL" id="SWCI01000007">
    <property type="protein sequence ID" value="TKB48467.1"/>
    <property type="molecule type" value="Genomic_DNA"/>
</dbReference>
<gene>
    <name evidence="3" type="ORF">FCL40_12210</name>
</gene>
<dbReference type="PANTHER" id="PTHR38037">
    <property type="entry name" value="ZN_PROTEASE DOMAIN-CONTAINING PROTEIN"/>
    <property type="match status" value="1"/>
</dbReference>
<dbReference type="RefSeq" id="WP_136853578.1">
    <property type="nucleotide sequence ID" value="NZ_SWCI01000007.1"/>
</dbReference>
<feature type="signal peptide" evidence="1">
    <location>
        <begin position="1"/>
        <end position="19"/>
    </location>
</feature>
<sequence>MRTATYLLLLCLWVTPVTAKELVGATERVQVGTGATEFLARVDTGAALSSLHASDIHLLHSGSQPLVRFTTENRRGDRLTLTLAVVDIIKVRSAQGSERRYVVWLPVRFRGSQRSIRVNLRDRGNMSYRLLLGRNWLSGHYLVDVDRPPSQE</sequence>
<evidence type="ECO:0000313" key="3">
    <source>
        <dbReference type="EMBL" id="TKB48467.1"/>
    </source>
</evidence>
<organism evidence="3 4">
    <name type="scientific">Ferrimonas sediminicola</name>
    <dbReference type="NCBI Taxonomy" id="2569538"/>
    <lineage>
        <taxon>Bacteria</taxon>
        <taxon>Pseudomonadati</taxon>
        <taxon>Pseudomonadota</taxon>
        <taxon>Gammaproteobacteria</taxon>
        <taxon>Alteromonadales</taxon>
        <taxon>Ferrimonadaceae</taxon>
        <taxon>Ferrimonas</taxon>
    </lineage>
</organism>
<evidence type="ECO:0000313" key="4">
    <source>
        <dbReference type="Proteomes" id="UP000305674"/>
    </source>
</evidence>
<dbReference type="Proteomes" id="UP000305674">
    <property type="component" value="Unassembled WGS sequence"/>
</dbReference>
<accession>A0A4U1BCP2</accession>
<dbReference type="InterPro" id="IPR021109">
    <property type="entry name" value="Peptidase_aspartic_dom_sf"/>
</dbReference>
<keyword evidence="4" id="KW-1185">Reference proteome</keyword>